<organism evidence="1 2">
    <name type="scientific">Flavihumibacter stibioxidans</name>
    <dbReference type="NCBI Taxonomy" id="1834163"/>
    <lineage>
        <taxon>Bacteria</taxon>
        <taxon>Pseudomonadati</taxon>
        <taxon>Bacteroidota</taxon>
        <taxon>Chitinophagia</taxon>
        <taxon>Chitinophagales</taxon>
        <taxon>Chitinophagaceae</taxon>
        <taxon>Flavihumibacter</taxon>
    </lineage>
</organism>
<dbReference type="Proteomes" id="UP000765802">
    <property type="component" value="Unassembled WGS sequence"/>
</dbReference>
<accession>A0ABR7MAC9</accession>
<sequence length="258" mass="29408">MKPYLRIPLLLVFLAFTQPILAQVRISGTVFEMNKTFPLASVSVLTNTGRGTLTDSNGHYSIVVAEDDSIYFSYLGRPTPRYAVSSINALNQFDIALHVNVTTLREVRVMPRDYRFDSVQNRQDYAKAFDFKKPGIGLSSASPASGNFGVGLDLDQLINVFRFRRNRSMAAFQDRLVQEEQDKYVAYRFSRAKIIKITGITGADLDTFIRYYSPPYEAVTVASEYELLEYMKKAGEQYKRIRAMGGKISGRKEEWLDW</sequence>
<dbReference type="InterPro" id="IPR008969">
    <property type="entry name" value="CarboxyPept-like_regulatory"/>
</dbReference>
<dbReference type="Pfam" id="PF13715">
    <property type="entry name" value="CarbopepD_reg_2"/>
    <property type="match status" value="1"/>
</dbReference>
<evidence type="ECO:0000313" key="1">
    <source>
        <dbReference type="EMBL" id="MBC6491990.1"/>
    </source>
</evidence>
<reference evidence="1 2" key="1">
    <citation type="submission" date="2016-07" db="EMBL/GenBank/DDBJ databases">
        <title>Genome analysis of Flavihumibacter stibioxidans YS-17.</title>
        <authorList>
            <person name="Shi K."/>
            <person name="Han Y."/>
            <person name="Wang G."/>
        </authorList>
    </citation>
    <scope>NUCLEOTIDE SEQUENCE [LARGE SCALE GENOMIC DNA]</scope>
    <source>
        <strain evidence="1 2">YS-17</strain>
    </source>
</reference>
<keyword evidence="2" id="KW-1185">Reference proteome</keyword>
<name>A0ABR7MAC9_9BACT</name>
<dbReference type="SUPFAM" id="SSF49464">
    <property type="entry name" value="Carboxypeptidase regulatory domain-like"/>
    <property type="match status" value="1"/>
</dbReference>
<comment type="caution">
    <text evidence="1">The sequence shown here is derived from an EMBL/GenBank/DDBJ whole genome shotgun (WGS) entry which is preliminary data.</text>
</comment>
<gene>
    <name evidence="1" type="ORF">BC349_13080</name>
</gene>
<dbReference type="RefSeq" id="WP_187257301.1">
    <property type="nucleotide sequence ID" value="NZ_JBHULF010000007.1"/>
</dbReference>
<evidence type="ECO:0008006" key="3">
    <source>
        <dbReference type="Google" id="ProtNLM"/>
    </source>
</evidence>
<proteinExistence type="predicted"/>
<dbReference type="EMBL" id="MBUA01000023">
    <property type="protein sequence ID" value="MBC6491990.1"/>
    <property type="molecule type" value="Genomic_DNA"/>
</dbReference>
<protein>
    <recommendedName>
        <fullName evidence="3">Carboxypeptidase-like protein</fullName>
    </recommendedName>
</protein>
<evidence type="ECO:0000313" key="2">
    <source>
        <dbReference type="Proteomes" id="UP000765802"/>
    </source>
</evidence>